<dbReference type="GeneID" id="17037901"/>
<comment type="subcellular location">
    <subcellularLocation>
        <location evidence="1">Membrane</location>
        <topology evidence="1">Multi-pass membrane protein</topology>
    </subcellularLocation>
</comment>
<dbReference type="Gene3D" id="1.20.1740.10">
    <property type="entry name" value="Amino acid/polyamine transporter I"/>
    <property type="match status" value="1"/>
</dbReference>
<reference evidence="8 9" key="1">
    <citation type="journal article" date="2012" name="Genome Biol.">
        <title>The genome of the polar eukaryotic microalga coccomyxa subellipsoidea reveals traits of cold adaptation.</title>
        <authorList>
            <person name="Blanc G."/>
            <person name="Agarkova I."/>
            <person name="Grimwood J."/>
            <person name="Kuo A."/>
            <person name="Brueggeman A."/>
            <person name="Dunigan D."/>
            <person name="Gurnon J."/>
            <person name="Ladunga I."/>
            <person name="Lindquist E."/>
            <person name="Lucas S."/>
            <person name="Pangilinan J."/>
            <person name="Proschold T."/>
            <person name="Salamov A."/>
            <person name="Schmutz J."/>
            <person name="Weeks D."/>
            <person name="Yamada T."/>
            <person name="Claverie J.M."/>
            <person name="Grigoriev I."/>
            <person name="Van Etten J."/>
            <person name="Lomsadze A."/>
            <person name="Borodovsky M."/>
        </authorList>
    </citation>
    <scope>NUCLEOTIDE SEQUENCE [LARGE SCALE GENOMIC DNA]</scope>
    <source>
        <strain evidence="8 9">C-169</strain>
    </source>
</reference>
<feature type="transmembrane region" description="Helical" evidence="7">
    <location>
        <begin position="133"/>
        <end position="158"/>
    </location>
</feature>
<feature type="transmembrane region" description="Helical" evidence="7">
    <location>
        <begin position="205"/>
        <end position="226"/>
    </location>
</feature>
<evidence type="ECO:0000256" key="2">
    <source>
        <dbReference type="ARBA" id="ARBA00022448"/>
    </source>
</evidence>
<evidence type="ECO:0000256" key="7">
    <source>
        <dbReference type="SAM" id="Phobius"/>
    </source>
</evidence>
<keyword evidence="4 7" id="KW-1133">Transmembrane helix</keyword>
<dbReference type="RefSeq" id="XP_005644471.1">
    <property type="nucleotide sequence ID" value="XM_005644414.1"/>
</dbReference>
<evidence type="ECO:0000313" key="9">
    <source>
        <dbReference type="Proteomes" id="UP000007264"/>
    </source>
</evidence>
<dbReference type="OrthoDB" id="3257095at2759"/>
<evidence type="ECO:0000256" key="5">
    <source>
        <dbReference type="ARBA" id="ARBA00023136"/>
    </source>
</evidence>
<keyword evidence="9" id="KW-1185">Reference proteome</keyword>
<feature type="transmembrane region" description="Helical" evidence="7">
    <location>
        <begin position="479"/>
        <end position="499"/>
    </location>
</feature>
<sequence>MVGQEGVRCSGKKIVGPTKEAPLLESSSGRLDSGEARLRELGYKQELRREWGPIASFSGSLGFMAFTTGITGTFSIAYEDGGPATAVWGWISVALCNIFVALSMAEIVSSYPISGGPYFWCLELTNNDPKYFIIGWITGWLNVLGQFATTAFAGFFLAQHLAAMWLLSNGHAFSPEEILLAYAIVLVAGACVSSVPTRWAKYHALFSAAFLLAGGTMLILALPLVAPSHQSARTVFLDFQIADVAANGLPNVAYMFLIGTIMPQGTFIGFELPAQFVEETKRADRDAAGLMTGDANGYLVGQIFSDVFKARYGSNIGDASAHGDMAVRVFAGVCFLAIPLVTTFNSTTLSLSSNARMLWSFARDRGVPMHGVWSALNVHTGTPVNAVWAMAALAFLLGLPMLYSLSVFNALVSISSIGLYVSYGIPILVRVLNRRNFRPGPFQLGAWHLPINLAAVSWVVISSTAFILPTVYPVSYDNLNWTCVTVGAVIIGVLVAWFVPRFGARHWYHGKSHTLECRPEASSDGDLSSSRRGRRGFRSAPKLTLMELIEDWKIKETEGAAIAVRGGPANAEQLPASRSRPPSLELSRFRQPEVVWTTESPTAVPGVPSRTTKSGVSSRPAAAGKPPVRPN</sequence>
<keyword evidence="5 7" id="KW-0472">Membrane</keyword>
<accession>I0YNF8</accession>
<name>I0YNF8_COCSC</name>
<dbReference type="KEGG" id="csl:COCSUDRAFT_48735"/>
<dbReference type="EMBL" id="AGSI01000017">
    <property type="protein sequence ID" value="EIE19927.1"/>
    <property type="molecule type" value="Genomic_DNA"/>
</dbReference>
<dbReference type="eggNOG" id="KOG1289">
    <property type="taxonomic scope" value="Eukaryota"/>
</dbReference>
<dbReference type="GO" id="GO:0016020">
    <property type="term" value="C:membrane"/>
    <property type="evidence" value="ECO:0007669"/>
    <property type="project" value="UniProtKB-SubCell"/>
</dbReference>
<dbReference type="PROSITE" id="PS00218">
    <property type="entry name" value="AMINO_ACID_PERMEASE_1"/>
    <property type="match status" value="1"/>
</dbReference>
<dbReference type="GO" id="GO:0006865">
    <property type="term" value="P:amino acid transport"/>
    <property type="evidence" value="ECO:0007669"/>
    <property type="project" value="InterPro"/>
</dbReference>
<dbReference type="AlphaFoldDB" id="I0YNF8"/>
<evidence type="ECO:0000256" key="6">
    <source>
        <dbReference type="SAM" id="MobiDB-lite"/>
    </source>
</evidence>
<keyword evidence="3 7" id="KW-0812">Transmembrane</keyword>
<dbReference type="PANTHER" id="PTHR45649">
    <property type="entry name" value="AMINO-ACID PERMEASE BAT1"/>
    <property type="match status" value="1"/>
</dbReference>
<dbReference type="Proteomes" id="UP000007264">
    <property type="component" value="Unassembled WGS sequence"/>
</dbReference>
<feature type="transmembrane region" description="Helical" evidence="7">
    <location>
        <begin position="411"/>
        <end position="432"/>
    </location>
</feature>
<feature type="transmembrane region" description="Helical" evidence="7">
    <location>
        <begin position="444"/>
        <end position="467"/>
    </location>
</feature>
<organism evidence="8 9">
    <name type="scientific">Coccomyxa subellipsoidea (strain C-169)</name>
    <name type="common">Green microalga</name>
    <dbReference type="NCBI Taxonomy" id="574566"/>
    <lineage>
        <taxon>Eukaryota</taxon>
        <taxon>Viridiplantae</taxon>
        <taxon>Chlorophyta</taxon>
        <taxon>core chlorophytes</taxon>
        <taxon>Trebouxiophyceae</taxon>
        <taxon>Trebouxiophyceae incertae sedis</taxon>
        <taxon>Coccomyxaceae</taxon>
        <taxon>Coccomyxa</taxon>
        <taxon>Coccomyxa subellipsoidea</taxon>
    </lineage>
</organism>
<comment type="caution">
    <text evidence="8">The sequence shown here is derived from an EMBL/GenBank/DDBJ whole genome shotgun (WGS) entry which is preliminary data.</text>
</comment>
<evidence type="ECO:0000256" key="3">
    <source>
        <dbReference type="ARBA" id="ARBA00022692"/>
    </source>
</evidence>
<feature type="transmembrane region" description="Helical" evidence="7">
    <location>
        <begin position="54"/>
        <end position="78"/>
    </location>
</feature>
<feature type="transmembrane region" description="Helical" evidence="7">
    <location>
        <begin position="179"/>
        <end position="199"/>
    </location>
</feature>
<feature type="transmembrane region" description="Helical" evidence="7">
    <location>
        <begin position="90"/>
        <end position="113"/>
    </location>
</feature>
<feature type="compositionally biased region" description="Low complexity" evidence="6">
    <location>
        <begin position="574"/>
        <end position="586"/>
    </location>
</feature>
<protein>
    <recommendedName>
        <fullName evidence="10">Amino acid transporter</fullName>
    </recommendedName>
</protein>
<evidence type="ECO:0008006" key="10">
    <source>
        <dbReference type="Google" id="ProtNLM"/>
    </source>
</evidence>
<dbReference type="InterPro" id="IPR004840">
    <property type="entry name" value="Amino_acid_permease_CS"/>
</dbReference>
<evidence type="ECO:0000313" key="8">
    <source>
        <dbReference type="EMBL" id="EIE19927.1"/>
    </source>
</evidence>
<dbReference type="PANTHER" id="PTHR45649:SF30">
    <property type="entry name" value="AMINO-ACID PERMEASE BAT1"/>
    <property type="match status" value="1"/>
</dbReference>
<evidence type="ECO:0000256" key="4">
    <source>
        <dbReference type="ARBA" id="ARBA00022989"/>
    </source>
</evidence>
<evidence type="ECO:0000256" key="1">
    <source>
        <dbReference type="ARBA" id="ARBA00004141"/>
    </source>
</evidence>
<gene>
    <name evidence="8" type="ORF">COCSUDRAFT_48735</name>
</gene>
<feature type="region of interest" description="Disordered" evidence="6">
    <location>
        <begin position="571"/>
        <end position="631"/>
    </location>
</feature>
<keyword evidence="2" id="KW-0813">Transport</keyword>
<proteinExistence type="predicted"/>
<dbReference type="InterPro" id="IPR002293">
    <property type="entry name" value="AA/rel_permease1"/>
</dbReference>
<dbReference type="Pfam" id="PF13520">
    <property type="entry name" value="AA_permease_2"/>
    <property type="match status" value="1"/>
</dbReference>
<feature type="transmembrane region" description="Helical" evidence="7">
    <location>
        <begin position="386"/>
        <end position="405"/>
    </location>
</feature>
<dbReference type="GO" id="GO:0022857">
    <property type="term" value="F:transmembrane transporter activity"/>
    <property type="evidence" value="ECO:0007669"/>
    <property type="project" value="InterPro"/>
</dbReference>